<evidence type="ECO:0000313" key="5">
    <source>
        <dbReference type="Proteomes" id="UP001303115"/>
    </source>
</evidence>
<feature type="transmembrane region" description="Helical" evidence="2">
    <location>
        <begin position="304"/>
        <end position="322"/>
    </location>
</feature>
<keyword evidence="2" id="KW-0472">Membrane</keyword>
<dbReference type="Proteomes" id="UP001303115">
    <property type="component" value="Unassembled WGS sequence"/>
</dbReference>
<organism evidence="4 5">
    <name type="scientific">Parachaetomium inaequale</name>
    <dbReference type="NCBI Taxonomy" id="2588326"/>
    <lineage>
        <taxon>Eukaryota</taxon>
        <taxon>Fungi</taxon>
        <taxon>Dikarya</taxon>
        <taxon>Ascomycota</taxon>
        <taxon>Pezizomycotina</taxon>
        <taxon>Sordariomycetes</taxon>
        <taxon>Sordariomycetidae</taxon>
        <taxon>Sordariales</taxon>
        <taxon>Chaetomiaceae</taxon>
        <taxon>Parachaetomium</taxon>
    </lineage>
</organism>
<evidence type="ECO:0000256" key="3">
    <source>
        <dbReference type="SAM" id="SignalP"/>
    </source>
</evidence>
<gene>
    <name evidence="4" type="ORF">C8A01DRAFT_14161</name>
</gene>
<evidence type="ECO:0000256" key="1">
    <source>
        <dbReference type="SAM" id="MobiDB-lite"/>
    </source>
</evidence>
<feature type="region of interest" description="Disordered" evidence="1">
    <location>
        <begin position="385"/>
        <end position="405"/>
    </location>
</feature>
<keyword evidence="3" id="KW-0732">Signal</keyword>
<keyword evidence="5" id="KW-1185">Reference proteome</keyword>
<keyword evidence="2" id="KW-1133">Transmembrane helix</keyword>
<feature type="transmembrane region" description="Helical" evidence="2">
    <location>
        <begin position="508"/>
        <end position="526"/>
    </location>
</feature>
<keyword evidence="2" id="KW-0812">Transmembrane</keyword>
<evidence type="ECO:0000313" key="4">
    <source>
        <dbReference type="EMBL" id="KAK4042210.1"/>
    </source>
</evidence>
<reference evidence="5" key="1">
    <citation type="journal article" date="2023" name="Mol. Phylogenet. Evol.">
        <title>Genome-scale phylogeny and comparative genomics of the fungal order Sordariales.</title>
        <authorList>
            <person name="Hensen N."/>
            <person name="Bonometti L."/>
            <person name="Westerberg I."/>
            <person name="Brannstrom I.O."/>
            <person name="Guillou S."/>
            <person name="Cros-Aarteil S."/>
            <person name="Calhoun S."/>
            <person name="Haridas S."/>
            <person name="Kuo A."/>
            <person name="Mondo S."/>
            <person name="Pangilinan J."/>
            <person name="Riley R."/>
            <person name="LaButti K."/>
            <person name="Andreopoulos B."/>
            <person name="Lipzen A."/>
            <person name="Chen C."/>
            <person name="Yan M."/>
            <person name="Daum C."/>
            <person name="Ng V."/>
            <person name="Clum A."/>
            <person name="Steindorff A."/>
            <person name="Ohm R.A."/>
            <person name="Martin F."/>
            <person name="Silar P."/>
            <person name="Natvig D.O."/>
            <person name="Lalanne C."/>
            <person name="Gautier V."/>
            <person name="Ament-Velasquez S.L."/>
            <person name="Kruys A."/>
            <person name="Hutchinson M.I."/>
            <person name="Powell A.J."/>
            <person name="Barry K."/>
            <person name="Miller A.N."/>
            <person name="Grigoriev I.V."/>
            <person name="Debuchy R."/>
            <person name="Gladieux P."/>
            <person name="Hiltunen Thoren M."/>
            <person name="Johannesson H."/>
        </authorList>
    </citation>
    <scope>NUCLEOTIDE SEQUENCE [LARGE SCALE GENOMIC DNA]</scope>
    <source>
        <strain evidence="5">CBS 284.82</strain>
    </source>
</reference>
<comment type="caution">
    <text evidence="4">The sequence shown here is derived from an EMBL/GenBank/DDBJ whole genome shotgun (WGS) entry which is preliminary data.</text>
</comment>
<name>A0AAN6PLF4_9PEZI</name>
<feature type="transmembrane region" description="Helical" evidence="2">
    <location>
        <begin position="591"/>
        <end position="614"/>
    </location>
</feature>
<feature type="transmembrane region" description="Helical" evidence="2">
    <location>
        <begin position="538"/>
        <end position="557"/>
    </location>
</feature>
<feature type="transmembrane region" description="Helical" evidence="2">
    <location>
        <begin position="471"/>
        <end position="496"/>
    </location>
</feature>
<sequence>MRPPALLEASLILTLLIPGPVTAYKFGDCRDRVLSILNGTGDPIKTGPNSNISKDVLQRYLYNGPVASLDASYPREKYTALTLEGCRVLCFDPIDSYITSNPSLSLSIVANWILPIFALLACLPYDSLHSRLPGQPWHQGRIGKTVKTLLNWIGSPPTALTAILFNIYQIRKCRSYCFFSSGTPEQVRDEQTKKNAYYVLSCLNQFELPDRDVRQDFVGVVAYGLRKPLENPGLPQDRAQATRSQQAALRARELLAALAFQLRMHRRRGTYPAGINIVVFLVAFGVSVWLAFADLGQWVTAHSLALGLLMNWLPTLVMFSIVDRNPVSAVRSKILVERWLWNVEALERWESPRPPRPVVPPSVSAPPNLNLNVDSTAIDWWTPAKQTSRQGTSRHPEPPPPADAPAGLPNIFVPTAFSLGEFVGQGRKMGYQGLAIDILTSIYDLRQNPQTIKTIADKTGTKLNRRFKRPWAWLFLAVFSFFLFWWGICMAFLVSYQTPTVGLSCRSGSYLLYGLLASLAWVASLVRKNPGTKTRAVCYLINLLACLVLATIVLAQVTGLFNNCACKCGFAGYTDLRDAEFYRLFFGVETWWAIGAAVGGFAPVFCFVASAVLLRKLKVLWKASEQDQPSWELTDWGQGPTQRERETIYASMMWLT</sequence>
<evidence type="ECO:0000256" key="2">
    <source>
        <dbReference type="SAM" id="Phobius"/>
    </source>
</evidence>
<feature type="chain" id="PRO_5042904350" evidence="3">
    <location>
        <begin position="24"/>
        <end position="656"/>
    </location>
</feature>
<dbReference type="AlphaFoldDB" id="A0AAN6PLF4"/>
<protein>
    <submittedName>
        <fullName evidence="4">Uncharacterized protein</fullName>
    </submittedName>
</protein>
<feature type="signal peptide" evidence="3">
    <location>
        <begin position="1"/>
        <end position="23"/>
    </location>
</feature>
<dbReference type="EMBL" id="MU854344">
    <property type="protein sequence ID" value="KAK4042210.1"/>
    <property type="molecule type" value="Genomic_DNA"/>
</dbReference>
<feature type="transmembrane region" description="Helical" evidence="2">
    <location>
        <begin position="104"/>
        <end position="123"/>
    </location>
</feature>
<proteinExistence type="predicted"/>
<accession>A0AAN6PLF4</accession>
<feature type="transmembrane region" description="Helical" evidence="2">
    <location>
        <begin position="273"/>
        <end position="292"/>
    </location>
</feature>